<comment type="caution">
    <text evidence="1">The sequence shown here is derived from an EMBL/GenBank/DDBJ whole genome shotgun (WGS) entry which is preliminary data.</text>
</comment>
<accession>A0ABT7L6R0</accession>
<proteinExistence type="predicted"/>
<protein>
    <submittedName>
        <fullName evidence="1">Uncharacterized protein</fullName>
    </submittedName>
</protein>
<keyword evidence="2" id="KW-1185">Reference proteome</keyword>
<name>A0ABT7L6R0_9BACI</name>
<dbReference type="Proteomes" id="UP001235343">
    <property type="component" value="Unassembled WGS sequence"/>
</dbReference>
<sequence length="90" mass="10564">MDNLPSINASSISYYYERLIKDITRNEDTYREDRAFHLPYELLSSEPYILEVEELKKIKEIKNLNDVWVDVFPGFVKGISSDGKSQPDLY</sequence>
<organism evidence="1 2">
    <name type="scientific">Aquibacillus rhizosphaerae</name>
    <dbReference type="NCBI Taxonomy" id="3051431"/>
    <lineage>
        <taxon>Bacteria</taxon>
        <taxon>Bacillati</taxon>
        <taxon>Bacillota</taxon>
        <taxon>Bacilli</taxon>
        <taxon>Bacillales</taxon>
        <taxon>Bacillaceae</taxon>
        <taxon>Aquibacillus</taxon>
    </lineage>
</organism>
<dbReference type="RefSeq" id="WP_285932061.1">
    <property type="nucleotide sequence ID" value="NZ_JASTZU010000035.1"/>
</dbReference>
<evidence type="ECO:0000313" key="1">
    <source>
        <dbReference type="EMBL" id="MDL4840907.1"/>
    </source>
</evidence>
<gene>
    <name evidence="1" type="ORF">QQS35_10635</name>
</gene>
<evidence type="ECO:0000313" key="2">
    <source>
        <dbReference type="Proteomes" id="UP001235343"/>
    </source>
</evidence>
<dbReference type="EMBL" id="JASTZU010000035">
    <property type="protein sequence ID" value="MDL4840907.1"/>
    <property type="molecule type" value="Genomic_DNA"/>
</dbReference>
<reference evidence="1 2" key="1">
    <citation type="submission" date="2023-06" db="EMBL/GenBank/DDBJ databases">
        <title>Aquibacillus rhizosphaerae LR5S19.</title>
        <authorList>
            <person name="Sun J.-Q."/>
        </authorList>
    </citation>
    <scope>NUCLEOTIDE SEQUENCE [LARGE SCALE GENOMIC DNA]</scope>
    <source>
        <strain evidence="1 2">LR5S19</strain>
    </source>
</reference>